<accession>A0AC35TTG2</accession>
<dbReference type="WBParaSite" id="RSKR_0000368250.1">
    <property type="protein sequence ID" value="RSKR_0000368250.1"/>
    <property type="gene ID" value="RSKR_0000368250"/>
</dbReference>
<sequence length="276" mass="31502">MEQGIGIGKASIRDRIFEKFQAIAYGIVIVTYILCFCEYIYLRLTSLLLPDHFKIHQKICHRSDELIGKTAWNYSIAILIFAALATFKLLCFFLLTVSDEYLQKENLSLSNLDLHHIVPITAEEAHLQQLKIYVKKVANETMVPAFGIYTLCSVVIFLLSYYVLGINDSLDFGTSKVLIFVFDGIMVIYLISFPVITIIYHPDFHCWGNDNNTRKFITERLSVGHRNGEHAGMRRLEKSNSDDSISKLSEFSPKIDQPISFGNRLTIYPLSISTEV</sequence>
<dbReference type="Proteomes" id="UP000095286">
    <property type="component" value="Unplaced"/>
</dbReference>
<reference evidence="2" key="1">
    <citation type="submission" date="2016-11" db="UniProtKB">
        <authorList>
            <consortium name="WormBaseParasite"/>
        </authorList>
    </citation>
    <scope>IDENTIFICATION</scope>
    <source>
        <strain evidence="2">KR3021</strain>
    </source>
</reference>
<name>A0AC35TTG2_9BILA</name>
<proteinExistence type="predicted"/>
<evidence type="ECO:0000313" key="1">
    <source>
        <dbReference type="Proteomes" id="UP000095286"/>
    </source>
</evidence>
<organism evidence="1 2">
    <name type="scientific">Rhabditophanes sp. KR3021</name>
    <dbReference type="NCBI Taxonomy" id="114890"/>
    <lineage>
        <taxon>Eukaryota</taxon>
        <taxon>Metazoa</taxon>
        <taxon>Ecdysozoa</taxon>
        <taxon>Nematoda</taxon>
        <taxon>Chromadorea</taxon>
        <taxon>Rhabditida</taxon>
        <taxon>Tylenchina</taxon>
        <taxon>Panagrolaimomorpha</taxon>
        <taxon>Strongyloidoidea</taxon>
        <taxon>Alloionematidae</taxon>
        <taxon>Rhabditophanes</taxon>
    </lineage>
</organism>
<evidence type="ECO:0000313" key="2">
    <source>
        <dbReference type="WBParaSite" id="RSKR_0000368250.1"/>
    </source>
</evidence>
<protein>
    <submittedName>
        <fullName evidence="2">G_PROTEIN_RECEP_F1_2 domain-containing protein</fullName>
    </submittedName>
</protein>